<dbReference type="EMBL" id="JAVRJZ010000006">
    <property type="protein sequence ID" value="KAK2721295.1"/>
    <property type="molecule type" value="Genomic_DNA"/>
</dbReference>
<keyword evidence="4 9" id="KW-1133">Transmembrane helix</keyword>
<evidence type="ECO:0000256" key="1">
    <source>
        <dbReference type="ARBA" id="ARBA00009806"/>
    </source>
</evidence>
<keyword evidence="7 9" id="KW-0472">Membrane</keyword>
<dbReference type="EMBL" id="JAVRJZ010000006">
    <property type="protein sequence ID" value="KAK2721294.1"/>
    <property type="molecule type" value="Genomic_DNA"/>
</dbReference>
<evidence type="ECO:0000256" key="8">
    <source>
        <dbReference type="ARBA" id="ARBA00023140"/>
    </source>
</evidence>
<keyword evidence="13" id="KW-1185">Reference proteome</keyword>
<comment type="subcellular location">
    <subcellularLocation>
        <location evidence="9">Mitochondrion outer membrane</location>
        <topology evidence="9">Single-pass type IV membrane protein</topology>
    </subcellularLocation>
    <subcellularLocation>
        <location evidence="9">Peroxisome</location>
    </subcellularLocation>
</comment>
<evidence type="ECO:0000256" key="5">
    <source>
        <dbReference type="ARBA" id="ARBA00023054"/>
    </source>
</evidence>
<keyword evidence="5 10" id="KW-0175">Coiled coil</keyword>
<dbReference type="InterPro" id="IPR039433">
    <property type="entry name" value="Mff-like_dom"/>
</dbReference>
<dbReference type="PANTHER" id="PTHR16501">
    <property type="entry name" value="TRANSPORT AND GOLGI ORGANIZATION PROTEIN 11"/>
    <property type="match status" value="1"/>
</dbReference>
<keyword evidence="8 9" id="KW-0576">Peroxisome</keyword>
<dbReference type="AlphaFoldDB" id="A0AA88I469"/>
<dbReference type="Pfam" id="PF05644">
    <property type="entry name" value="Miff"/>
    <property type="match status" value="1"/>
</dbReference>
<feature type="coiled-coil region" evidence="10">
    <location>
        <begin position="138"/>
        <end position="165"/>
    </location>
</feature>
<gene>
    <name evidence="12" type="ORF">QYM36_003545</name>
</gene>
<evidence type="ECO:0000256" key="6">
    <source>
        <dbReference type="ARBA" id="ARBA00023128"/>
    </source>
</evidence>
<dbReference type="GO" id="GO:0090314">
    <property type="term" value="P:positive regulation of protein targeting to membrane"/>
    <property type="evidence" value="ECO:0007669"/>
    <property type="project" value="UniProtKB-UniRule"/>
</dbReference>
<evidence type="ECO:0000256" key="3">
    <source>
        <dbReference type="ARBA" id="ARBA00022787"/>
    </source>
</evidence>
<dbReference type="GO" id="GO:0005741">
    <property type="term" value="C:mitochondrial outer membrane"/>
    <property type="evidence" value="ECO:0007669"/>
    <property type="project" value="UniProtKB-SubCell"/>
</dbReference>
<keyword evidence="3 9" id="KW-1000">Mitochondrion outer membrane</keyword>
<protein>
    <recommendedName>
        <fullName evidence="9">Mitochondrial fission factor</fullName>
    </recommendedName>
</protein>
<evidence type="ECO:0000256" key="10">
    <source>
        <dbReference type="SAM" id="Coils"/>
    </source>
</evidence>
<dbReference type="Proteomes" id="UP001187531">
    <property type="component" value="Unassembled WGS sequence"/>
</dbReference>
<evidence type="ECO:0000256" key="7">
    <source>
        <dbReference type="ARBA" id="ARBA00023136"/>
    </source>
</evidence>
<keyword evidence="2 9" id="KW-0812">Transmembrane</keyword>
<dbReference type="GO" id="GO:0000266">
    <property type="term" value="P:mitochondrial fission"/>
    <property type="evidence" value="ECO:0007669"/>
    <property type="project" value="UniProtKB-UniRule"/>
</dbReference>
<organism evidence="12 13">
    <name type="scientific">Artemia franciscana</name>
    <name type="common">Brine shrimp</name>
    <name type="synonym">Artemia sanfranciscana</name>
    <dbReference type="NCBI Taxonomy" id="6661"/>
    <lineage>
        <taxon>Eukaryota</taxon>
        <taxon>Metazoa</taxon>
        <taxon>Ecdysozoa</taxon>
        <taxon>Arthropoda</taxon>
        <taxon>Crustacea</taxon>
        <taxon>Branchiopoda</taxon>
        <taxon>Anostraca</taxon>
        <taxon>Artemiidae</taxon>
        <taxon>Artemia</taxon>
    </lineage>
</organism>
<evidence type="ECO:0000259" key="11">
    <source>
        <dbReference type="Pfam" id="PF05644"/>
    </source>
</evidence>
<comment type="function">
    <text evidence="9">Plays a role in mitochondrial and peroxisomal fission. Promotes the recruitment and association of the fission mediator dynamin-related protein 1 (DNM1L) to the mitochondrial surface.</text>
</comment>
<evidence type="ECO:0000256" key="2">
    <source>
        <dbReference type="ARBA" id="ARBA00022692"/>
    </source>
</evidence>
<proteinExistence type="inferred from homology"/>
<reference evidence="12" key="1">
    <citation type="submission" date="2023-07" db="EMBL/GenBank/DDBJ databases">
        <title>Chromosome-level genome assembly of Artemia franciscana.</title>
        <authorList>
            <person name="Jo E."/>
        </authorList>
    </citation>
    <scope>NUCLEOTIDE SEQUENCE</scope>
    <source>
        <tissue evidence="12">Whole body</tissue>
    </source>
</reference>
<evidence type="ECO:0000256" key="4">
    <source>
        <dbReference type="ARBA" id="ARBA00022989"/>
    </source>
</evidence>
<dbReference type="PANTHER" id="PTHR16501:SF6">
    <property type="entry name" value="TRANSPORT AND GOLGI ORGANIZATION PROTEIN 11"/>
    <property type="match status" value="1"/>
</dbReference>
<accession>A0AA88I469</accession>
<comment type="similarity">
    <text evidence="1 9">Belongs to the Tango11 family.</text>
</comment>
<sequence>MNIPDQIKLNCELEDPFSSPIRMQNGYLGEPTSISTMIVPEKIILMGNEKCIFDRAQPHEIEVQNALMPADPAISIQTPPRIITLNDETFKITEDDISEKITVKAKNQSRTEIRDIGVNVTRKDSLTRSQSMASLSGVSDTTEEIDNLRRQISRMNRRLMTLELENQHRQNREFVMYTLGFGYFLLKALLWLSRKN</sequence>
<name>A0AA88I469_ARTSF</name>
<dbReference type="GO" id="GO:0090141">
    <property type="term" value="P:positive regulation of mitochondrial fission"/>
    <property type="evidence" value="ECO:0007669"/>
    <property type="project" value="UniProtKB-UniRule"/>
</dbReference>
<feature type="domain" description="Mff-like" evidence="11">
    <location>
        <begin position="134"/>
        <end position="194"/>
    </location>
</feature>
<comment type="caution">
    <text evidence="12">The sequence shown here is derived from an EMBL/GenBank/DDBJ whole genome shotgun (WGS) entry which is preliminary data.</text>
</comment>
<dbReference type="InterPro" id="IPR008518">
    <property type="entry name" value="Mff/Tango-11"/>
</dbReference>
<feature type="transmembrane region" description="Helical" evidence="9">
    <location>
        <begin position="174"/>
        <end position="192"/>
    </location>
</feature>
<keyword evidence="6 9" id="KW-0496">Mitochondrion</keyword>
<evidence type="ECO:0000256" key="9">
    <source>
        <dbReference type="RuleBase" id="RU368040"/>
    </source>
</evidence>
<evidence type="ECO:0000313" key="13">
    <source>
        <dbReference type="Proteomes" id="UP001187531"/>
    </source>
</evidence>
<dbReference type="GO" id="GO:0005777">
    <property type="term" value="C:peroxisome"/>
    <property type="evidence" value="ECO:0007669"/>
    <property type="project" value="UniProtKB-SubCell"/>
</dbReference>
<evidence type="ECO:0000313" key="12">
    <source>
        <dbReference type="EMBL" id="KAK2721294.1"/>
    </source>
</evidence>